<feature type="transmembrane region" description="Helical" evidence="9">
    <location>
        <begin position="70"/>
        <end position="91"/>
    </location>
</feature>
<evidence type="ECO:0000256" key="7">
    <source>
        <dbReference type="ARBA" id="ARBA00023065"/>
    </source>
</evidence>
<dbReference type="Proteomes" id="UP000003245">
    <property type="component" value="Unassembled WGS sequence"/>
</dbReference>
<keyword evidence="4" id="KW-1003">Cell membrane</keyword>
<keyword evidence="6 9" id="KW-1133">Transmembrane helix</keyword>
<evidence type="ECO:0000256" key="1">
    <source>
        <dbReference type="ARBA" id="ARBA00004651"/>
    </source>
</evidence>
<feature type="transmembrane region" description="Helical" evidence="9">
    <location>
        <begin position="38"/>
        <end position="58"/>
    </location>
</feature>
<keyword evidence="7" id="KW-0406">Ion transport</keyword>
<keyword evidence="11" id="KW-1185">Reference proteome</keyword>
<evidence type="ECO:0000256" key="5">
    <source>
        <dbReference type="ARBA" id="ARBA00022692"/>
    </source>
</evidence>
<comment type="similarity">
    <text evidence="2">Belongs to the TrkH potassium transport family.</text>
</comment>
<evidence type="ECO:0000313" key="11">
    <source>
        <dbReference type="Proteomes" id="UP000003245"/>
    </source>
</evidence>
<accession>I0S617</accession>
<evidence type="ECO:0000256" key="4">
    <source>
        <dbReference type="ARBA" id="ARBA00022475"/>
    </source>
</evidence>
<dbReference type="GO" id="GO:0005886">
    <property type="term" value="C:plasma membrane"/>
    <property type="evidence" value="ECO:0007669"/>
    <property type="project" value="UniProtKB-SubCell"/>
</dbReference>
<keyword evidence="3" id="KW-0813">Transport</keyword>
<dbReference type="PATRIC" id="fig|1095729.3.peg.2179"/>
<dbReference type="PANTHER" id="PTHR32024">
    <property type="entry name" value="TRK SYSTEM POTASSIUM UPTAKE PROTEIN TRKG-RELATED"/>
    <property type="match status" value="1"/>
</dbReference>
<evidence type="ECO:0000256" key="2">
    <source>
        <dbReference type="ARBA" id="ARBA00009137"/>
    </source>
</evidence>
<dbReference type="Pfam" id="PF02386">
    <property type="entry name" value="TrkH"/>
    <property type="match status" value="1"/>
</dbReference>
<feature type="transmembrane region" description="Helical" evidence="9">
    <location>
        <begin position="12"/>
        <end position="32"/>
    </location>
</feature>
<reference evidence="10 11" key="1">
    <citation type="submission" date="2012-01" db="EMBL/GenBank/DDBJ databases">
        <authorList>
            <person name="Harkins D.M."/>
            <person name="Madupu R."/>
            <person name="Durkin A.S."/>
            <person name="Torralba M."/>
            <person name="Methe B."/>
            <person name="Sutton G.G."/>
            <person name="Nelson K.E."/>
        </authorList>
    </citation>
    <scope>NUCLEOTIDE SEQUENCE [LARGE SCALE GENOMIC DNA]</scope>
    <source>
        <strain evidence="10 11">CCUG 39159</strain>
    </source>
</reference>
<dbReference type="InterPro" id="IPR003445">
    <property type="entry name" value="Cat_transpt"/>
</dbReference>
<dbReference type="AlphaFoldDB" id="I0S617"/>
<organism evidence="10 11">
    <name type="scientific">Streptococcus anginosus subsp. whileyi CCUG 39159</name>
    <dbReference type="NCBI Taxonomy" id="1095729"/>
    <lineage>
        <taxon>Bacteria</taxon>
        <taxon>Bacillati</taxon>
        <taxon>Bacillota</taxon>
        <taxon>Bacilli</taxon>
        <taxon>Lactobacillales</taxon>
        <taxon>Streptococcaceae</taxon>
        <taxon>Streptococcus</taxon>
        <taxon>Streptococcus anginosus group</taxon>
    </lineage>
</organism>
<dbReference type="EMBL" id="AICP01000075">
    <property type="protein sequence ID" value="EID18820.1"/>
    <property type="molecule type" value="Genomic_DNA"/>
</dbReference>
<evidence type="ECO:0000256" key="9">
    <source>
        <dbReference type="SAM" id="Phobius"/>
    </source>
</evidence>
<evidence type="ECO:0000256" key="3">
    <source>
        <dbReference type="ARBA" id="ARBA00022448"/>
    </source>
</evidence>
<protein>
    <submittedName>
        <fullName evidence="10">Cation uptake protein, Trk family</fullName>
    </submittedName>
</protein>
<keyword evidence="5 9" id="KW-0812">Transmembrane</keyword>
<dbReference type="PANTHER" id="PTHR32024:SF2">
    <property type="entry name" value="TRK SYSTEM POTASSIUM UPTAKE PROTEIN TRKG-RELATED"/>
    <property type="match status" value="1"/>
</dbReference>
<dbReference type="GO" id="GO:0008324">
    <property type="term" value="F:monoatomic cation transmembrane transporter activity"/>
    <property type="evidence" value="ECO:0007669"/>
    <property type="project" value="InterPro"/>
</dbReference>
<name>I0S617_STRAP</name>
<evidence type="ECO:0000256" key="8">
    <source>
        <dbReference type="ARBA" id="ARBA00023136"/>
    </source>
</evidence>
<comment type="subcellular location">
    <subcellularLocation>
        <location evidence="1">Cell membrane</location>
        <topology evidence="1">Multi-pass membrane protein</topology>
    </subcellularLocation>
</comment>
<comment type="caution">
    <text evidence="10">The sequence shown here is derived from an EMBL/GenBank/DDBJ whole genome shotgun (WGS) entry which is preliminary data.</text>
</comment>
<evidence type="ECO:0000313" key="10">
    <source>
        <dbReference type="EMBL" id="EID18820.1"/>
    </source>
</evidence>
<proteinExistence type="inferred from homology"/>
<evidence type="ECO:0000256" key="6">
    <source>
        <dbReference type="ARBA" id="ARBA00022989"/>
    </source>
</evidence>
<gene>
    <name evidence="10" type="ORF">HMPREF1043_0675</name>
</gene>
<dbReference type="GO" id="GO:0030001">
    <property type="term" value="P:metal ion transport"/>
    <property type="evidence" value="ECO:0007669"/>
    <property type="project" value="UniProtKB-ARBA"/>
</dbReference>
<sequence length="152" mass="16680">MNRSMIRFLLSKLLIIEAGLLLIPLIVAFIYHEPNQNLLSISATIGILLAVGLLGSAVKPKNHHIYAKEGVLIVALCWILWSFFGALPFVFSGQIPHLIDAFFEISSGFTTTGASILPDVSVLSHSLLFWRSFTHLIGGMGSTRLCSCYYGK</sequence>
<keyword evidence="8 9" id="KW-0472">Membrane</keyword>